<gene>
    <name evidence="2" type="ORF">NZD86_19430</name>
</gene>
<reference evidence="2" key="1">
    <citation type="submission" date="2022-08" db="EMBL/GenBank/DDBJ databases">
        <title>Alicyclobacillus dauci DSM2870, complete genome.</title>
        <authorList>
            <person name="Wang Q."/>
            <person name="Cai R."/>
            <person name="Wang Z."/>
        </authorList>
    </citation>
    <scope>NUCLEOTIDE SEQUENCE</scope>
    <source>
        <strain evidence="2">DSM 28700</strain>
    </source>
</reference>
<dbReference type="InterPro" id="IPR014710">
    <property type="entry name" value="RmlC-like_jellyroll"/>
</dbReference>
<dbReference type="SUPFAM" id="SSF51182">
    <property type="entry name" value="RmlC-like cupins"/>
    <property type="match status" value="1"/>
</dbReference>
<accession>A0ABY6Z1C1</accession>
<proteinExistence type="predicted"/>
<keyword evidence="3" id="KW-1185">Reference proteome</keyword>
<dbReference type="Proteomes" id="UP001164803">
    <property type="component" value="Chromosome"/>
</dbReference>
<dbReference type="Pfam" id="PF07883">
    <property type="entry name" value="Cupin_2"/>
    <property type="match status" value="1"/>
</dbReference>
<feature type="domain" description="Cupin type-2" evidence="1">
    <location>
        <begin position="28"/>
        <end position="69"/>
    </location>
</feature>
<dbReference type="PANTHER" id="PTHR36440:SF1">
    <property type="entry name" value="PUTATIVE (AFU_ORTHOLOGUE AFUA_8G07350)-RELATED"/>
    <property type="match status" value="1"/>
</dbReference>
<organism evidence="2 3">
    <name type="scientific">Alicyclobacillus dauci</name>
    <dbReference type="NCBI Taxonomy" id="1475485"/>
    <lineage>
        <taxon>Bacteria</taxon>
        <taxon>Bacillati</taxon>
        <taxon>Bacillota</taxon>
        <taxon>Bacilli</taxon>
        <taxon>Bacillales</taxon>
        <taxon>Alicyclobacillaceae</taxon>
        <taxon>Alicyclobacillus</taxon>
    </lineage>
</organism>
<dbReference type="EMBL" id="CP104064">
    <property type="protein sequence ID" value="WAH36373.1"/>
    <property type="molecule type" value="Genomic_DNA"/>
</dbReference>
<dbReference type="RefSeq" id="WP_268043706.1">
    <property type="nucleotide sequence ID" value="NZ_CP104064.1"/>
</dbReference>
<name>A0ABY6Z1C1_9BACL</name>
<dbReference type="InterPro" id="IPR053146">
    <property type="entry name" value="QDO-like"/>
</dbReference>
<sequence>MSESLNPLIALAPLAFTGPSRSRYEYSRLEFLVEGNPVRLRGGDTLTVPIGVAHTFHNPTDASARFINTFSPSKYVHYFDDIAQLVKQGNINPQTIGEVMKKYDTEVVPIA</sequence>
<evidence type="ECO:0000313" key="3">
    <source>
        <dbReference type="Proteomes" id="UP001164803"/>
    </source>
</evidence>
<dbReference type="Gene3D" id="2.60.120.10">
    <property type="entry name" value="Jelly Rolls"/>
    <property type="match status" value="1"/>
</dbReference>
<protein>
    <submittedName>
        <fullName evidence="2">Cupin domain-containing protein</fullName>
    </submittedName>
</protein>
<dbReference type="InterPro" id="IPR013096">
    <property type="entry name" value="Cupin_2"/>
</dbReference>
<dbReference type="PANTHER" id="PTHR36440">
    <property type="entry name" value="PUTATIVE (AFU_ORTHOLOGUE AFUA_8G07350)-RELATED"/>
    <property type="match status" value="1"/>
</dbReference>
<evidence type="ECO:0000259" key="1">
    <source>
        <dbReference type="Pfam" id="PF07883"/>
    </source>
</evidence>
<evidence type="ECO:0000313" key="2">
    <source>
        <dbReference type="EMBL" id="WAH36373.1"/>
    </source>
</evidence>
<dbReference type="InterPro" id="IPR011051">
    <property type="entry name" value="RmlC_Cupin_sf"/>
</dbReference>